<dbReference type="InterPro" id="IPR006196">
    <property type="entry name" value="RNA-binding_domain_S1_IF1"/>
</dbReference>
<evidence type="ECO:0000256" key="2">
    <source>
        <dbReference type="ARBA" id="ARBA00020989"/>
    </source>
</evidence>
<dbReference type="SUPFAM" id="SSF50249">
    <property type="entry name" value="Nucleic acid-binding proteins"/>
    <property type="match status" value="1"/>
</dbReference>
<keyword evidence="8" id="KW-1185">Reference proteome</keyword>
<dbReference type="InterPro" id="IPR039294">
    <property type="entry name" value="EIF1AD"/>
</dbReference>
<dbReference type="InterPro" id="IPR012340">
    <property type="entry name" value="NA-bd_OB-fold"/>
</dbReference>
<dbReference type="GO" id="GO:0003743">
    <property type="term" value="F:translation initiation factor activity"/>
    <property type="evidence" value="ECO:0007669"/>
    <property type="project" value="UniProtKB-UniRule"/>
</dbReference>
<feature type="domain" description="S1-like" evidence="6">
    <location>
        <begin position="6"/>
        <end position="90"/>
    </location>
</feature>
<accession>A0AAD4NDI8</accession>
<evidence type="ECO:0000256" key="1">
    <source>
        <dbReference type="ARBA" id="ARBA00007340"/>
    </source>
</evidence>
<dbReference type="InterPro" id="IPR001253">
    <property type="entry name" value="TIF_eIF-1A"/>
</dbReference>
<dbReference type="EMBL" id="JAKKPZ010000005">
    <property type="protein sequence ID" value="KAI1720739.1"/>
    <property type="molecule type" value="Genomic_DNA"/>
</dbReference>
<comment type="caution">
    <text evidence="7">The sequence shown here is derived from an EMBL/GenBank/DDBJ whole genome shotgun (WGS) entry which is preliminary data.</text>
</comment>
<dbReference type="PROSITE" id="PS50832">
    <property type="entry name" value="S1_IF1_TYPE"/>
    <property type="match status" value="1"/>
</dbReference>
<organism evidence="7 8">
    <name type="scientific">Ditylenchus destructor</name>
    <dbReference type="NCBI Taxonomy" id="166010"/>
    <lineage>
        <taxon>Eukaryota</taxon>
        <taxon>Metazoa</taxon>
        <taxon>Ecdysozoa</taxon>
        <taxon>Nematoda</taxon>
        <taxon>Chromadorea</taxon>
        <taxon>Rhabditida</taxon>
        <taxon>Tylenchina</taxon>
        <taxon>Tylenchomorpha</taxon>
        <taxon>Sphaerularioidea</taxon>
        <taxon>Anguinidae</taxon>
        <taxon>Anguininae</taxon>
        <taxon>Ditylenchus</taxon>
    </lineage>
</organism>
<dbReference type="Gene3D" id="2.40.50.140">
    <property type="entry name" value="Nucleic acid-binding proteins"/>
    <property type="match status" value="1"/>
</dbReference>
<comment type="similarity">
    <text evidence="1">Belongs to the EIF1AD family.</text>
</comment>
<keyword evidence="5" id="KW-0648">Protein biosynthesis</keyword>
<evidence type="ECO:0000256" key="5">
    <source>
        <dbReference type="PROSITE-ProRule" id="PRU00181"/>
    </source>
</evidence>
<evidence type="ECO:0000259" key="6">
    <source>
        <dbReference type="PROSITE" id="PS50832"/>
    </source>
</evidence>
<evidence type="ECO:0000256" key="4">
    <source>
        <dbReference type="ARBA" id="ARBA00031998"/>
    </source>
</evidence>
<proteinExistence type="inferred from homology"/>
<keyword evidence="3" id="KW-0694">RNA-binding</keyword>
<sequence>MSSKATKKRFVTKKLLMELVLPSEIEKVAQVTASRGNNLLEVEDEMGEKYLASMPTRFRNTVWVKRGHFVLLEPIEEGDKVRAEISHILDTENTCRQGSATQCGSSVAILFCLNQSKKETKCAQKLAIF</sequence>
<dbReference type="GO" id="GO:0005634">
    <property type="term" value="C:nucleus"/>
    <property type="evidence" value="ECO:0007669"/>
    <property type="project" value="TreeGrafter"/>
</dbReference>
<dbReference type="AlphaFoldDB" id="A0AAD4NDI8"/>
<dbReference type="SMART" id="SM00652">
    <property type="entry name" value="eIF1a"/>
    <property type="match status" value="1"/>
</dbReference>
<dbReference type="Proteomes" id="UP001201812">
    <property type="component" value="Unassembled WGS sequence"/>
</dbReference>
<evidence type="ECO:0000313" key="8">
    <source>
        <dbReference type="Proteomes" id="UP001201812"/>
    </source>
</evidence>
<evidence type="ECO:0000256" key="3">
    <source>
        <dbReference type="ARBA" id="ARBA00022884"/>
    </source>
</evidence>
<dbReference type="GO" id="GO:0003723">
    <property type="term" value="F:RNA binding"/>
    <property type="evidence" value="ECO:0007669"/>
    <property type="project" value="UniProtKB-KW"/>
</dbReference>
<protein>
    <recommendedName>
        <fullName evidence="2">Probable RNA-binding protein EIF1AD</fullName>
    </recommendedName>
    <alternativeName>
        <fullName evidence="4">Eukaryotic translation initiation factor 1A domain-containing protein</fullName>
    </alternativeName>
</protein>
<dbReference type="PANTHER" id="PTHR21641:SF0">
    <property type="entry name" value="RNA-BINDING PROTEIN EIF1AD-RELATED"/>
    <property type="match status" value="1"/>
</dbReference>
<dbReference type="Pfam" id="PF01176">
    <property type="entry name" value="eIF-1a"/>
    <property type="match status" value="1"/>
</dbReference>
<reference evidence="7" key="1">
    <citation type="submission" date="2022-01" db="EMBL/GenBank/DDBJ databases">
        <title>Genome Sequence Resource for Two Populations of Ditylenchus destructor, the Migratory Endoparasitic Phytonematode.</title>
        <authorList>
            <person name="Zhang H."/>
            <person name="Lin R."/>
            <person name="Xie B."/>
        </authorList>
    </citation>
    <scope>NUCLEOTIDE SEQUENCE</scope>
    <source>
        <strain evidence="7">BazhouSP</strain>
    </source>
</reference>
<keyword evidence="5 7" id="KW-0396">Initiation factor</keyword>
<evidence type="ECO:0000313" key="7">
    <source>
        <dbReference type="EMBL" id="KAI1720739.1"/>
    </source>
</evidence>
<dbReference type="PANTHER" id="PTHR21641">
    <property type="entry name" value="TRANSLATION INITIATION FACTOR-RELATED"/>
    <property type="match status" value="1"/>
</dbReference>
<name>A0AAD4NDI8_9BILA</name>
<gene>
    <name evidence="7" type="ORF">DdX_04985</name>
</gene>